<dbReference type="EMBL" id="BTGB01000003">
    <property type="protein sequence ID" value="GMM45758.1"/>
    <property type="molecule type" value="Genomic_DNA"/>
</dbReference>
<protein>
    <submittedName>
        <fullName evidence="2">Uncharacterized protein</fullName>
    </submittedName>
</protein>
<evidence type="ECO:0000313" key="3">
    <source>
        <dbReference type="Proteomes" id="UP001378960"/>
    </source>
</evidence>
<comment type="caution">
    <text evidence="2">The sequence shown here is derived from an EMBL/GenBank/DDBJ whole genome shotgun (WGS) entry which is preliminary data.</text>
</comment>
<reference evidence="2 3" key="1">
    <citation type="journal article" date="2023" name="Elife">
        <title>Identification of key yeast species and microbe-microbe interactions impacting larval growth of Drosophila in the wild.</title>
        <authorList>
            <person name="Mure A."/>
            <person name="Sugiura Y."/>
            <person name="Maeda R."/>
            <person name="Honda K."/>
            <person name="Sakurai N."/>
            <person name="Takahashi Y."/>
            <person name="Watada M."/>
            <person name="Katoh T."/>
            <person name="Gotoh A."/>
            <person name="Gotoh Y."/>
            <person name="Taniguchi I."/>
            <person name="Nakamura K."/>
            <person name="Hayashi T."/>
            <person name="Katayama T."/>
            <person name="Uemura T."/>
            <person name="Hattori Y."/>
        </authorList>
    </citation>
    <scope>NUCLEOTIDE SEQUENCE [LARGE SCALE GENOMIC DNA]</scope>
    <source>
        <strain evidence="2 3">PK-24</strain>
    </source>
</reference>
<evidence type="ECO:0000313" key="2">
    <source>
        <dbReference type="EMBL" id="GMM45758.1"/>
    </source>
</evidence>
<organism evidence="2 3">
    <name type="scientific">Pichia kluyveri</name>
    <name type="common">Yeast</name>
    <dbReference type="NCBI Taxonomy" id="36015"/>
    <lineage>
        <taxon>Eukaryota</taxon>
        <taxon>Fungi</taxon>
        <taxon>Dikarya</taxon>
        <taxon>Ascomycota</taxon>
        <taxon>Saccharomycotina</taxon>
        <taxon>Pichiomycetes</taxon>
        <taxon>Pichiales</taxon>
        <taxon>Pichiaceae</taxon>
        <taxon>Pichia</taxon>
    </lineage>
</organism>
<gene>
    <name evidence="2" type="ORF">DAPK24_023330</name>
</gene>
<dbReference type="AlphaFoldDB" id="A0AAV5R3I6"/>
<dbReference type="Proteomes" id="UP001378960">
    <property type="component" value="Unassembled WGS sequence"/>
</dbReference>
<name>A0AAV5R3I6_PICKL</name>
<keyword evidence="3" id="KW-1185">Reference proteome</keyword>
<sequence length="61" mass="7118">MGKNYSAAPKLSKGFNYPKYYATVKHNEIGQLLYRNLDQNSRNSDAHDKDNVQKRMSLNRK</sequence>
<proteinExistence type="predicted"/>
<evidence type="ECO:0000256" key="1">
    <source>
        <dbReference type="SAM" id="MobiDB-lite"/>
    </source>
</evidence>
<feature type="region of interest" description="Disordered" evidence="1">
    <location>
        <begin position="39"/>
        <end position="61"/>
    </location>
</feature>
<accession>A0AAV5R3I6</accession>
<feature type="compositionally biased region" description="Basic and acidic residues" evidence="1">
    <location>
        <begin position="44"/>
        <end position="53"/>
    </location>
</feature>